<dbReference type="AlphaFoldDB" id="A0A0K8MDQ0"/>
<gene>
    <name evidence="1" type="ORF">Cva_01000</name>
</gene>
<protein>
    <submittedName>
        <fullName evidence="1">Uncharacterized protein</fullName>
    </submittedName>
</protein>
<reference evidence="1 2" key="1">
    <citation type="submission" date="2015-03" db="EMBL/GenBank/DDBJ databases">
        <title>Caedibacter varicaedens, whole genome shotgun sequence.</title>
        <authorList>
            <person name="Suzuki H."/>
            <person name="Dapper A.L."/>
            <person name="Gibson A.K."/>
            <person name="Jackson C."/>
            <person name="Lee H."/>
            <person name="Pejaver V.R."/>
            <person name="Doak T."/>
            <person name="Lynch M."/>
        </authorList>
    </citation>
    <scope>NUCLEOTIDE SEQUENCE [LARGE SCALE GENOMIC DNA]</scope>
</reference>
<evidence type="ECO:0000313" key="1">
    <source>
        <dbReference type="EMBL" id="GAO98348.1"/>
    </source>
</evidence>
<dbReference type="STRING" id="1629334.Cva_01000"/>
<dbReference type="Proteomes" id="UP000036771">
    <property type="component" value="Unassembled WGS sequence"/>
</dbReference>
<accession>A0A0K8MDQ0</accession>
<comment type="caution">
    <text evidence="1">The sequence shown here is derived from an EMBL/GenBank/DDBJ whole genome shotgun (WGS) entry which is preliminary data.</text>
</comment>
<sequence>MNFQQRLANEIKAAPADAAFPVALQDYALIRHQLRQCP</sequence>
<proteinExistence type="predicted"/>
<dbReference type="EMBL" id="BBVC01000047">
    <property type="protein sequence ID" value="GAO98348.1"/>
    <property type="molecule type" value="Genomic_DNA"/>
</dbReference>
<name>A0A0K8MDQ0_9PROT</name>
<organism evidence="1 2">
    <name type="scientific">Caedimonas varicaedens</name>
    <dbReference type="NCBI Taxonomy" id="1629334"/>
    <lineage>
        <taxon>Bacteria</taxon>
        <taxon>Pseudomonadati</taxon>
        <taxon>Pseudomonadota</taxon>
        <taxon>Alphaproteobacteria</taxon>
        <taxon>Holosporales</taxon>
        <taxon>Caedimonadaceae</taxon>
        <taxon>Caedimonas</taxon>
    </lineage>
</organism>
<keyword evidence="2" id="KW-1185">Reference proteome</keyword>
<evidence type="ECO:0000313" key="2">
    <source>
        <dbReference type="Proteomes" id="UP000036771"/>
    </source>
</evidence>